<dbReference type="PANTHER" id="PTHR30055:SF226">
    <property type="entry name" value="HTH-TYPE TRANSCRIPTIONAL REGULATOR PKSA"/>
    <property type="match status" value="1"/>
</dbReference>
<feature type="domain" description="HTH tetR-type" evidence="4">
    <location>
        <begin position="40"/>
        <end position="100"/>
    </location>
</feature>
<feature type="region of interest" description="Disordered" evidence="3">
    <location>
        <begin position="1"/>
        <end position="41"/>
    </location>
</feature>
<dbReference type="Gene3D" id="1.10.357.10">
    <property type="entry name" value="Tetracycline Repressor, domain 2"/>
    <property type="match status" value="1"/>
</dbReference>
<protein>
    <submittedName>
        <fullName evidence="5">TetR/AcrR family transcriptional regulator</fullName>
    </submittedName>
</protein>
<evidence type="ECO:0000256" key="2">
    <source>
        <dbReference type="PROSITE-ProRule" id="PRU00335"/>
    </source>
</evidence>
<evidence type="ECO:0000259" key="4">
    <source>
        <dbReference type="PROSITE" id="PS50977"/>
    </source>
</evidence>
<feature type="DNA-binding region" description="H-T-H motif" evidence="2">
    <location>
        <begin position="63"/>
        <end position="82"/>
    </location>
</feature>
<organism evidence="5 6">
    <name type="scientific">Nocardia flavorosea</name>
    <dbReference type="NCBI Taxonomy" id="53429"/>
    <lineage>
        <taxon>Bacteria</taxon>
        <taxon>Bacillati</taxon>
        <taxon>Actinomycetota</taxon>
        <taxon>Actinomycetes</taxon>
        <taxon>Mycobacteriales</taxon>
        <taxon>Nocardiaceae</taxon>
        <taxon>Nocardia</taxon>
    </lineage>
</organism>
<evidence type="ECO:0000313" key="6">
    <source>
        <dbReference type="Proteomes" id="UP000570678"/>
    </source>
</evidence>
<evidence type="ECO:0000256" key="1">
    <source>
        <dbReference type="ARBA" id="ARBA00023125"/>
    </source>
</evidence>
<evidence type="ECO:0000313" key="5">
    <source>
        <dbReference type="EMBL" id="NKY58862.1"/>
    </source>
</evidence>
<dbReference type="RefSeq" id="WP_084493370.1">
    <property type="nucleotide sequence ID" value="NZ_JAAXOT010000012.1"/>
</dbReference>
<reference evidence="5 6" key="1">
    <citation type="submission" date="2020-04" db="EMBL/GenBank/DDBJ databases">
        <title>MicrobeNet Type strains.</title>
        <authorList>
            <person name="Nicholson A.C."/>
        </authorList>
    </citation>
    <scope>NUCLEOTIDE SEQUENCE [LARGE SCALE GENOMIC DNA]</scope>
    <source>
        <strain evidence="5 6">JCM 3332</strain>
    </source>
</reference>
<proteinExistence type="predicted"/>
<gene>
    <name evidence="5" type="ORF">HGA15_22490</name>
</gene>
<dbReference type="EMBL" id="JAAXOT010000012">
    <property type="protein sequence ID" value="NKY58862.1"/>
    <property type="molecule type" value="Genomic_DNA"/>
</dbReference>
<dbReference type="AlphaFoldDB" id="A0A846YN28"/>
<keyword evidence="1 2" id="KW-0238">DNA-binding</keyword>
<evidence type="ECO:0000256" key="3">
    <source>
        <dbReference type="SAM" id="MobiDB-lite"/>
    </source>
</evidence>
<sequence>MNTPEPSRDGQAGVTESPRRPAGARPARRGRPPQTRAQAEQVRARIVDATGEVFTRAGSRGLSVARIIDQAGISRPTFYRYFANATEPLHVLLEVSNAELVGGIAAALEATGEGVELGIRLIDAYLDWARGHGAMLRPLFAELHDPASPVSAYRNAALDGIRDNVRAEFTQLGRSVPAPLDLDAALHVCEYVVYRISAASEPGGEPDPATVAQARLTMIRVVLATLGNTADFRYAMGLPGLFPAAPEDVGGAAATGQESRSA</sequence>
<dbReference type="PANTHER" id="PTHR30055">
    <property type="entry name" value="HTH-TYPE TRANSCRIPTIONAL REGULATOR RUTR"/>
    <property type="match status" value="1"/>
</dbReference>
<dbReference type="Proteomes" id="UP000570678">
    <property type="component" value="Unassembled WGS sequence"/>
</dbReference>
<dbReference type="InterPro" id="IPR001647">
    <property type="entry name" value="HTH_TetR"/>
</dbReference>
<name>A0A846YN28_9NOCA</name>
<dbReference type="GO" id="GO:0003700">
    <property type="term" value="F:DNA-binding transcription factor activity"/>
    <property type="evidence" value="ECO:0007669"/>
    <property type="project" value="TreeGrafter"/>
</dbReference>
<comment type="caution">
    <text evidence="5">The sequence shown here is derived from an EMBL/GenBank/DDBJ whole genome shotgun (WGS) entry which is preliminary data.</text>
</comment>
<dbReference type="Pfam" id="PF00440">
    <property type="entry name" value="TetR_N"/>
    <property type="match status" value="1"/>
</dbReference>
<accession>A0A846YN28</accession>
<dbReference type="GO" id="GO:0000976">
    <property type="term" value="F:transcription cis-regulatory region binding"/>
    <property type="evidence" value="ECO:0007669"/>
    <property type="project" value="TreeGrafter"/>
</dbReference>
<dbReference type="InterPro" id="IPR009057">
    <property type="entry name" value="Homeodomain-like_sf"/>
</dbReference>
<keyword evidence="6" id="KW-1185">Reference proteome</keyword>
<dbReference type="SUPFAM" id="SSF46689">
    <property type="entry name" value="Homeodomain-like"/>
    <property type="match status" value="1"/>
</dbReference>
<dbReference type="PROSITE" id="PS50977">
    <property type="entry name" value="HTH_TETR_2"/>
    <property type="match status" value="1"/>
</dbReference>
<dbReference type="InterPro" id="IPR050109">
    <property type="entry name" value="HTH-type_TetR-like_transc_reg"/>
</dbReference>